<feature type="compositionally biased region" description="Polar residues" evidence="1">
    <location>
        <begin position="197"/>
        <end position="206"/>
    </location>
</feature>
<dbReference type="Proteomes" id="UP000016931">
    <property type="component" value="Unassembled WGS sequence"/>
</dbReference>
<gene>
    <name evidence="4" type="ORF">SEPMUDRAFT_147232</name>
</gene>
<feature type="compositionally biased region" description="Basic and acidic residues" evidence="1">
    <location>
        <begin position="267"/>
        <end position="286"/>
    </location>
</feature>
<dbReference type="InterPro" id="IPR017943">
    <property type="entry name" value="Bactericidal_perm-incr_a/b_dom"/>
</dbReference>
<evidence type="ECO:0000313" key="5">
    <source>
        <dbReference type="Proteomes" id="UP000016931"/>
    </source>
</evidence>
<dbReference type="STRING" id="692275.M3C4T9"/>
<dbReference type="Pfam" id="PF14613">
    <property type="entry name" value="HAM1_C"/>
    <property type="match status" value="1"/>
</dbReference>
<evidence type="ECO:0000259" key="3">
    <source>
        <dbReference type="Pfam" id="PF19343"/>
    </source>
</evidence>
<keyword evidence="5" id="KW-1185">Reference proteome</keyword>
<evidence type="ECO:0000313" key="4">
    <source>
        <dbReference type="EMBL" id="EMF15311.1"/>
    </source>
</evidence>
<dbReference type="GeneID" id="27901301"/>
<feature type="domain" description="HAM1-like N-terminal" evidence="3">
    <location>
        <begin position="1"/>
        <end position="633"/>
    </location>
</feature>
<feature type="compositionally biased region" description="Basic and acidic residues" evidence="1">
    <location>
        <begin position="214"/>
        <end position="224"/>
    </location>
</feature>
<organism evidence="4 5">
    <name type="scientific">Sphaerulina musiva (strain SO2202)</name>
    <name type="common">Poplar stem canker fungus</name>
    <name type="synonym">Septoria musiva</name>
    <dbReference type="NCBI Taxonomy" id="692275"/>
    <lineage>
        <taxon>Eukaryota</taxon>
        <taxon>Fungi</taxon>
        <taxon>Dikarya</taxon>
        <taxon>Ascomycota</taxon>
        <taxon>Pezizomycotina</taxon>
        <taxon>Dothideomycetes</taxon>
        <taxon>Dothideomycetidae</taxon>
        <taxon>Mycosphaerellales</taxon>
        <taxon>Mycosphaerellaceae</taxon>
        <taxon>Sphaerulina</taxon>
    </lineage>
</organism>
<dbReference type="Gene3D" id="3.15.10.10">
    <property type="entry name" value="Bactericidal permeability-increasing protein, domain 1"/>
    <property type="match status" value="1"/>
</dbReference>
<evidence type="ECO:0000256" key="1">
    <source>
        <dbReference type="SAM" id="MobiDB-lite"/>
    </source>
</evidence>
<dbReference type="PANTHER" id="PTHR31138">
    <property type="entry name" value="CHROMOSOME 19, WHOLE GENOME SHOTGUN SEQUENCE"/>
    <property type="match status" value="1"/>
</dbReference>
<dbReference type="SUPFAM" id="SSF55394">
    <property type="entry name" value="Bactericidal permeability-increasing protein, BPI"/>
    <property type="match status" value="1"/>
</dbReference>
<dbReference type="OMA" id="NTWHEAP"/>
<dbReference type="InterPro" id="IPR027842">
    <property type="entry name" value="HAM1-like_C"/>
</dbReference>
<dbReference type="RefSeq" id="XP_016763432.1">
    <property type="nucleotide sequence ID" value="XM_016904164.1"/>
</dbReference>
<evidence type="ECO:0000259" key="2">
    <source>
        <dbReference type="Pfam" id="PF14613"/>
    </source>
</evidence>
<feature type="domain" description="HAM1-like C-terminal" evidence="2">
    <location>
        <begin position="645"/>
        <end position="808"/>
    </location>
</feature>
<protein>
    <submittedName>
        <fullName evidence="4">Uncharacterized protein</fullName>
    </submittedName>
</protein>
<dbReference type="AlphaFoldDB" id="M3C4T9"/>
<feature type="compositionally biased region" description="Polar residues" evidence="1">
    <location>
        <begin position="898"/>
        <end position="922"/>
    </location>
</feature>
<dbReference type="PANTHER" id="PTHR31138:SF1">
    <property type="entry name" value="PDZ DOMAIN-CONTAINING PROTEIN"/>
    <property type="match status" value="1"/>
</dbReference>
<feature type="region of interest" description="Disordered" evidence="1">
    <location>
        <begin position="796"/>
        <end position="922"/>
    </location>
</feature>
<name>M3C4T9_SPHMS</name>
<dbReference type="OrthoDB" id="19394at2759"/>
<dbReference type="HOGENOM" id="CLU_007183_1_0_1"/>
<dbReference type="eggNOG" id="ENOG502QYDH">
    <property type="taxonomic scope" value="Eukaryota"/>
</dbReference>
<feature type="region of interest" description="Disordered" evidence="1">
    <location>
        <begin position="187"/>
        <end position="286"/>
    </location>
</feature>
<dbReference type="EMBL" id="KB456261">
    <property type="protein sequence ID" value="EMF15311.1"/>
    <property type="molecule type" value="Genomic_DNA"/>
</dbReference>
<proteinExistence type="predicted"/>
<feature type="compositionally biased region" description="Low complexity" evidence="1">
    <location>
        <begin position="829"/>
        <end position="849"/>
    </location>
</feature>
<feature type="compositionally biased region" description="Polar residues" evidence="1">
    <location>
        <begin position="850"/>
        <end position="873"/>
    </location>
</feature>
<sequence length="922" mass="102452">MTSKSVNVPTDPKVKEKDINAKLQLYGIYSAFAKGKAPTNQQIDVAMNSALSWKALQSPPTKLSQDGQVLVHDLRDVIEKAKLLLLTKNEGDLIQDFIWQTQGIGAGNASTPGAPIDKETAQQHGQQALEGLRTLGQLIITNGQFRKLLSDSVVLFRDMAGDAAQNAASAINPDEQRLNQIDEPAEDNTWHEAPDLSTGNIKNQVKSAMPMSKSEAKGHVKDVAGDATQAAHPAGSRDPADAADLARQEQQTGVQTGIDGKQGAKVAADRTQQKAQKTWDEMDENDKQQVREYRQKTKEYFQKKVPKERREQTIYRLKKMIVEIQGHQDYQQAVDTLLRLAEEYTGHTKDVAAQTTGAVKGAHSQDTLKTAEANLRTLLERFANNTSFDDLFDSINQIYRDADKDPELKGFFRKLDAFIRRCLKEQGYILQDESNEEWNKLYDHGDFLLRDRYRDHTNRVADETKFLAGQFEEDRQNKEFAASMEKLFKDLGNDSEGKAEFKPHLIKDLTEVIIPGFFENVRYVPIPRIEVSDPQIDAIVENLVLEGDNLAPNMFEFGSDNYWRWGRKGFQSKNKNKVMLAVSGIQMDLKDVAYYVKKKQGFPSITDKGLLDIFLGGTGLSFKVAMETADKKDRSHFFKINTINVDVKNVNIKVKQSNHKLLFSLFKPVLLKVLRPVIQKVIEKQVRDSVGKLDAFLYQVKQEVDRATEEAKNNPDPEHLQSIYQKYFNAFQAQMQKGQKKKEAAKEKTKDTNVNVAMTQNDSIFKNISLPGGISTKATEYQQLAAKGEKWESPVFSIGTASPTKSLPPAGKVTRKPHNVTQSGLRGPSSGAQQSSTSGGLSSGNLTQNTGVPNTYGSQSTGVQDTYGSSSAEGRQIGGTAPYTDSMNGGASRIGENKSVTGQPNLSFSNQVDGAFQPTRQI</sequence>
<dbReference type="GO" id="GO:0008289">
    <property type="term" value="F:lipid binding"/>
    <property type="evidence" value="ECO:0007669"/>
    <property type="project" value="InterPro"/>
</dbReference>
<reference evidence="4 5" key="1">
    <citation type="journal article" date="2012" name="PLoS Pathog.">
        <title>Diverse lifestyles and strategies of plant pathogenesis encoded in the genomes of eighteen Dothideomycetes fungi.</title>
        <authorList>
            <person name="Ohm R.A."/>
            <person name="Feau N."/>
            <person name="Henrissat B."/>
            <person name="Schoch C.L."/>
            <person name="Horwitz B.A."/>
            <person name="Barry K.W."/>
            <person name="Condon B.J."/>
            <person name="Copeland A.C."/>
            <person name="Dhillon B."/>
            <person name="Glaser F."/>
            <person name="Hesse C.N."/>
            <person name="Kosti I."/>
            <person name="LaButti K."/>
            <person name="Lindquist E.A."/>
            <person name="Lucas S."/>
            <person name="Salamov A.A."/>
            <person name="Bradshaw R.E."/>
            <person name="Ciuffetti L."/>
            <person name="Hamelin R.C."/>
            <person name="Kema G.H.J."/>
            <person name="Lawrence C."/>
            <person name="Scott J.A."/>
            <person name="Spatafora J.W."/>
            <person name="Turgeon B.G."/>
            <person name="de Wit P.J.G.M."/>
            <person name="Zhong S."/>
            <person name="Goodwin S.B."/>
            <person name="Grigoriev I.V."/>
        </authorList>
    </citation>
    <scope>NUCLEOTIDE SEQUENCE [LARGE SCALE GENOMIC DNA]</scope>
    <source>
        <strain evidence="4 5">SO2202</strain>
    </source>
</reference>
<dbReference type="InterPro" id="IPR045967">
    <property type="entry name" value="HAM1-like_N"/>
</dbReference>
<dbReference type="Pfam" id="PF19343">
    <property type="entry name" value="HAM1_N"/>
    <property type="match status" value="1"/>
</dbReference>
<feature type="compositionally biased region" description="Basic and acidic residues" evidence="1">
    <location>
        <begin position="238"/>
        <end position="247"/>
    </location>
</feature>
<accession>M3C4T9</accession>